<reference evidence="1 2" key="1">
    <citation type="submission" date="2018-07" db="EMBL/GenBank/DDBJ databases">
        <title>Genomic Encyclopedia of Type Strains, Phase III (KMG-III): the genomes of soil and plant-associated and newly described type strains.</title>
        <authorList>
            <person name="Whitman W."/>
        </authorList>
    </citation>
    <scope>NUCLEOTIDE SEQUENCE [LARGE SCALE GENOMIC DNA]</scope>
    <source>
        <strain evidence="1 2">CECT 8488</strain>
    </source>
</reference>
<name>A0A3D9H2T0_9PROT</name>
<comment type="caution">
    <text evidence="1">The sequence shown here is derived from an EMBL/GenBank/DDBJ whole genome shotgun (WGS) entry which is preliminary data.</text>
</comment>
<keyword evidence="2" id="KW-1185">Reference proteome</keyword>
<sequence>MSGYLHHEDQSFADFQAMLVERSAQFSLLAATGPISELIDSVEEIADIPAELGWRH</sequence>
<dbReference type="RefSeq" id="WP_181905510.1">
    <property type="nucleotide sequence ID" value="NZ_QRDW01000018.1"/>
</dbReference>
<dbReference type="AlphaFoldDB" id="A0A3D9H2T0"/>
<evidence type="ECO:0000313" key="1">
    <source>
        <dbReference type="EMBL" id="RED43809.1"/>
    </source>
</evidence>
<proteinExistence type="predicted"/>
<dbReference type="EMBL" id="QRDW01000018">
    <property type="protein sequence ID" value="RED43809.1"/>
    <property type="molecule type" value="Genomic_DNA"/>
</dbReference>
<protein>
    <submittedName>
        <fullName evidence="1">Uncharacterized protein</fullName>
    </submittedName>
</protein>
<gene>
    <name evidence="1" type="ORF">DFP90_11832</name>
</gene>
<evidence type="ECO:0000313" key="2">
    <source>
        <dbReference type="Proteomes" id="UP000256845"/>
    </source>
</evidence>
<dbReference type="Proteomes" id="UP000256845">
    <property type="component" value="Unassembled WGS sequence"/>
</dbReference>
<accession>A0A3D9H2T0</accession>
<organism evidence="1 2">
    <name type="scientific">Aestuariispira insulae</name>
    <dbReference type="NCBI Taxonomy" id="1461337"/>
    <lineage>
        <taxon>Bacteria</taxon>
        <taxon>Pseudomonadati</taxon>
        <taxon>Pseudomonadota</taxon>
        <taxon>Alphaproteobacteria</taxon>
        <taxon>Rhodospirillales</taxon>
        <taxon>Kiloniellaceae</taxon>
        <taxon>Aestuariispira</taxon>
    </lineage>
</organism>